<dbReference type="GO" id="GO:0032040">
    <property type="term" value="C:small-subunit processome"/>
    <property type="evidence" value="ECO:0007669"/>
    <property type="project" value="TreeGrafter"/>
</dbReference>
<keyword evidence="2" id="KW-0687">Ribonucleoprotein</keyword>
<protein>
    <submittedName>
        <fullName evidence="2">U3 small nucleolar ribonucleoprotein IMP4</fullName>
    </submittedName>
</protein>
<dbReference type="InterPro" id="IPR044281">
    <property type="entry name" value="IMP4/RPF1"/>
</dbReference>
<evidence type="ECO:0000259" key="1">
    <source>
        <dbReference type="PROSITE" id="PS50833"/>
    </source>
</evidence>
<proteinExistence type="predicted"/>
<dbReference type="AlphaFoldDB" id="S9URD4"/>
<dbReference type="SMART" id="SM00879">
    <property type="entry name" value="Brix"/>
    <property type="match status" value="1"/>
</dbReference>
<accession>S9URD4</accession>
<dbReference type="GO" id="GO:0034457">
    <property type="term" value="C:Mpp10 complex"/>
    <property type="evidence" value="ECO:0007669"/>
    <property type="project" value="UniProtKB-ARBA"/>
</dbReference>
<dbReference type="GO" id="GO:0042134">
    <property type="term" value="F:rRNA primary transcript binding"/>
    <property type="evidence" value="ECO:0007669"/>
    <property type="project" value="InterPro"/>
</dbReference>
<sequence>MRRSVIRSRKEYLERRQNERVHTAIAVRKEQFREALRTATPLPGHLRKDALALKKFSELDDDQTKELTTAVDDEYAAAGREDPRVLVTTSRGASQKLLEFAKEIRLVVPNAVRMNRGGLSVRQVMDAARKENYSDVVVLQESQGVPDSLIVSHLPLGPTVTFTIHNLVARHEIEDVGTMSEQYPHLIFEHFTTKLGLRIQNVLKYLFPVPKEDATRVLTFDNQDDYISFRHHTYKINHAAGPNNATNKVELKEVGPRFELTPYRVVLGTLEMDDAETEWVLQPYMNTAKKRRYL</sequence>
<feature type="domain" description="Brix" evidence="1">
    <location>
        <begin position="83"/>
        <end position="271"/>
    </location>
</feature>
<dbReference type="GO" id="GO:0005654">
    <property type="term" value="C:nucleoplasm"/>
    <property type="evidence" value="ECO:0007669"/>
    <property type="project" value="UniProtKB-ARBA"/>
</dbReference>
<dbReference type="FunFam" id="3.40.50.10480:FF:000001">
    <property type="entry name" value="IMP4, U3 small nucleolar ribonucleoprotein"/>
    <property type="match status" value="1"/>
</dbReference>
<dbReference type="Pfam" id="PF04427">
    <property type="entry name" value="Brix"/>
    <property type="match status" value="1"/>
</dbReference>
<organism evidence="2 3">
    <name type="scientific">Strigomonas culicis</name>
    <dbReference type="NCBI Taxonomy" id="28005"/>
    <lineage>
        <taxon>Eukaryota</taxon>
        <taxon>Discoba</taxon>
        <taxon>Euglenozoa</taxon>
        <taxon>Kinetoplastea</taxon>
        <taxon>Metakinetoplastina</taxon>
        <taxon>Trypanosomatida</taxon>
        <taxon>Trypanosomatidae</taxon>
        <taxon>Strigomonadinae</taxon>
        <taxon>Strigomonas</taxon>
    </lineage>
</organism>
<dbReference type="GO" id="GO:0006364">
    <property type="term" value="P:rRNA processing"/>
    <property type="evidence" value="ECO:0007669"/>
    <property type="project" value="InterPro"/>
</dbReference>
<dbReference type="PROSITE" id="PS50833">
    <property type="entry name" value="BRIX"/>
    <property type="match status" value="1"/>
</dbReference>
<gene>
    <name evidence="2" type="ORF">STCU_03490</name>
</gene>
<reference evidence="2 3" key="1">
    <citation type="journal article" date="2013" name="PLoS ONE">
        <title>Predicting the Proteins of Angomonas deanei, Strigomonas culicis and Their Respective Endosymbionts Reveals New Aspects of the Trypanosomatidae Family.</title>
        <authorList>
            <person name="Motta M.C."/>
            <person name="Martins A.C."/>
            <person name="de Souza S.S."/>
            <person name="Catta-Preta C.M."/>
            <person name="Silva R."/>
            <person name="Klein C.C."/>
            <person name="de Almeida L.G."/>
            <person name="de Lima Cunha O."/>
            <person name="Ciapina L.P."/>
            <person name="Brocchi M."/>
            <person name="Colabardini A.C."/>
            <person name="de Araujo Lima B."/>
            <person name="Machado C.R."/>
            <person name="de Almeida Soares C.M."/>
            <person name="Probst C.M."/>
            <person name="de Menezes C.B."/>
            <person name="Thompson C.E."/>
            <person name="Bartholomeu D.C."/>
            <person name="Gradia D.F."/>
            <person name="Pavoni D.P."/>
            <person name="Grisard E.C."/>
            <person name="Fantinatti-Garboggini F."/>
            <person name="Marchini F.K."/>
            <person name="Rodrigues-Luiz G.F."/>
            <person name="Wagner G."/>
            <person name="Goldman G.H."/>
            <person name="Fietto J.L."/>
            <person name="Elias M.C."/>
            <person name="Goldman M.H."/>
            <person name="Sagot M.F."/>
            <person name="Pereira M."/>
            <person name="Stoco P.H."/>
            <person name="de Mendonca-Neto R.P."/>
            <person name="Teixeira S.M."/>
            <person name="Maciel T.E."/>
            <person name="de Oliveira Mendes T.A."/>
            <person name="Urmenyi T.P."/>
            <person name="de Souza W."/>
            <person name="Schenkman S."/>
            <person name="de Vasconcelos A.T."/>
        </authorList>
    </citation>
    <scope>NUCLEOTIDE SEQUENCE [LARGE SCALE GENOMIC DNA]</scope>
</reference>
<dbReference type="OrthoDB" id="10253204at2759"/>
<dbReference type="GO" id="GO:0042274">
    <property type="term" value="P:ribosomal small subunit biogenesis"/>
    <property type="evidence" value="ECO:0007669"/>
    <property type="project" value="UniProtKB-ARBA"/>
</dbReference>
<dbReference type="InterPro" id="IPR007109">
    <property type="entry name" value="Brix"/>
</dbReference>
<keyword evidence="3" id="KW-1185">Reference proteome</keyword>
<dbReference type="GO" id="GO:0030515">
    <property type="term" value="F:snoRNA binding"/>
    <property type="evidence" value="ECO:0007669"/>
    <property type="project" value="TreeGrafter"/>
</dbReference>
<dbReference type="PANTHER" id="PTHR22734">
    <property type="entry name" value="U3 SMALL NUCLEOLAR RIBONUCLEOPROTEIN PROTEIN IMP4"/>
    <property type="match status" value="1"/>
</dbReference>
<dbReference type="Proteomes" id="UP000015354">
    <property type="component" value="Unassembled WGS sequence"/>
</dbReference>
<dbReference type="Gene3D" id="3.40.50.10480">
    <property type="entry name" value="Probable brix-domain ribosomal biogenesis protein"/>
    <property type="match status" value="1"/>
</dbReference>
<dbReference type="PANTHER" id="PTHR22734:SF2">
    <property type="entry name" value="U3 SMALL NUCLEOLAR RIBONUCLEOPROTEIN PROTEIN IMP4"/>
    <property type="match status" value="1"/>
</dbReference>
<dbReference type="EMBL" id="ATMH01003490">
    <property type="protein sequence ID" value="EPY31369.1"/>
    <property type="molecule type" value="Genomic_DNA"/>
</dbReference>
<evidence type="ECO:0000313" key="2">
    <source>
        <dbReference type="EMBL" id="EPY31369.1"/>
    </source>
</evidence>
<evidence type="ECO:0000313" key="3">
    <source>
        <dbReference type="Proteomes" id="UP000015354"/>
    </source>
</evidence>
<comment type="caution">
    <text evidence="2">The sequence shown here is derived from an EMBL/GenBank/DDBJ whole genome shotgun (WGS) entry which is preliminary data.</text>
</comment>
<dbReference type="SUPFAM" id="SSF52954">
    <property type="entry name" value="Class II aaRS ABD-related"/>
    <property type="match status" value="1"/>
</dbReference>
<name>S9URD4_9TRYP</name>